<keyword evidence="2" id="KW-0812">Transmembrane</keyword>
<feature type="transmembrane region" description="Helical" evidence="2">
    <location>
        <begin position="112"/>
        <end position="128"/>
    </location>
</feature>
<protein>
    <recommendedName>
        <fullName evidence="1">Inner membrane protein</fullName>
    </recommendedName>
</protein>
<dbReference type="InterPro" id="IPR007401">
    <property type="entry name" value="DUF454"/>
</dbReference>
<dbReference type="Proteomes" id="UP000462621">
    <property type="component" value="Unassembled WGS sequence"/>
</dbReference>
<reference evidence="3 4" key="1">
    <citation type="submission" date="2019-10" db="EMBL/GenBank/DDBJ databases">
        <title>Vibrio sp. nov. isolated from a shrimp pond.</title>
        <authorList>
            <person name="Gomez-Gil B."/>
            <person name="Enciso-Ibarra J."/>
            <person name="Enciso-Ibarra K."/>
            <person name="Bolan-Mejia C."/>
        </authorList>
    </citation>
    <scope>NUCLEOTIDE SEQUENCE [LARGE SCALE GENOMIC DNA]</scope>
    <source>
        <strain evidence="3 4">CAIM 722</strain>
    </source>
</reference>
<gene>
    <name evidence="3" type="ORF">F9817_06745</name>
</gene>
<keyword evidence="4" id="KW-1185">Reference proteome</keyword>
<keyword evidence="1" id="KW-1003">Cell membrane</keyword>
<organism evidence="3 4">
    <name type="scientific">Vibrio eleionomae</name>
    <dbReference type="NCBI Taxonomy" id="2653505"/>
    <lineage>
        <taxon>Bacteria</taxon>
        <taxon>Pseudomonadati</taxon>
        <taxon>Pseudomonadota</taxon>
        <taxon>Gammaproteobacteria</taxon>
        <taxon>Vibrionales</taxon>
        <taxon>Vibrionaceae</taxon>
        <taxon>Vibrio</taxon>
    </lineage>
</organism>
<feature type="transmembrane region" description="Helical" evidence="2">
    <location>
        <begin position="20"/>
        <end position="40"/>
    </location>
</feature>
<sequence length="142" mass="15699">MKRMTMNNKDNSPSALKRWIYKIIAVLSLGMAVLGILLPGLPATEFIMLAAWAAAKGSPTIHHWIMSVPYFKNIIDNWRNGGMISRANKIQSAISMLCCLGVLIIMHVPVKLILLAAVGMSIGAFFIWRRPEHASLVSDKVL</sequence>
<comment type="caution">
    <text evidence="3">The sequence shown here is derived from an EMBL/GenBank/DDBJ whole genome shotgun (WGS) entry which is preliminary data.</text>
</comment>
<dbReference type="PANTHER" id="PTHR35813:SF1">
    <property type="entry name" value="INNER MEMBRANE PROTEIN YBAN"/>
    <property type="match status" value="1"/>
</dbReference>
<evidence type="ECO:0000313" key="3">
    <source>
        <dbReference type="EMBL" id="MZI92892.1"/>
    </source>
</evidence>
<evidence type="ECO:0000256" key="2">
    <source>
        <dbReference type="SAM" id="Phobius"/>
    </source>
</evidence>
<evidence type="ECO:0000313" key="4">
    <source>
        <dbReference type="Proteomes" id="UP000462621"/>
    </source>
</evidence>
<evidence type="ECO:0000256" key="1">
    <source>
        <dbReference type="PIRNR" id="PIRNR016789"/>
    </source>
</evidence>
<dbReference type="PANTHER" id="PTHR35813">
    <property type="entry name" value="INNER MEMBRANE PROTEIN YBAN"/>
    <property type="match status" value="1"/>
</dbReference>
<dbReference type="PIRSF" id="PIRSF016789">
    <property type="entry name" value="DUF454"/>
    <property type="match status" value="1"/>
</dbReference>
<dbReference type="GO" id="GO:0005886">
    <property type="term" value="C:plasma membrane"/>
    <property type="evidence" value="ECO:0007669"/>
    <property type="project" value="UniProtKB-SubCell"/>
</dbReference>
<dbReference type="AlphaFoldDB" id="A0A7X4LJR0"/>
<dbReference type="EMBL" id="WEKT01000008">
    <property type="protein sequence ID" value="MZI92892.1"/>
    <property type="molecule type" value="Genomic_DNA"/>
</dbReference>
<keyword evidence="1" id="KW-0997">Cell inner membrane</keyword>
<keyword evidence="1 2" id="KW-0472">Membrane</keyword>
<accession>A0A7X4LJR0</accession>
<name>A0A7X4LJR0_9VIBR</name>
<dbReference type="Pfam" id="PF04304">
    <property type="entry name" value="DUF454"/>
    <property type="match status" value="1"/>
</dbReference>
<comment type="subcellular location">
    <subcellularLocation>
        <location evidence="1">Cell inner membrane</location>
        <topology evidence="1">Multi-pass membrane protein</topology>
    </subcellularLocation>
</comment>
<keyword evidence="2" id="KW-1133">Transmembrane helix</keyword>
<proteinExistence type="predicted"/>